<protein>
    <submittedName>
        <fullName evidence="2">SdpI family protein</fullName>
    </submittedName>
</protein>
<dbReference type="AlphaFoldDB" id="A0A7G7MRR0"/>
<organism evidence="2 3">
    <name type="scientific">Pseudonocardia petroleophila</name>
    <dbReference type="NCBI Taxonomy" id="37331"/>
    <lineage>
        <taxon>Bacteria</taxon>
        <taxon>Bacillati</taxon>
        <taxon>Actinomycetota</taxon>
        <taxon>Actinomycetes</taxon>
        <taxon>Pseudonocardiales</taxon>
        <taxon>Pseudonocardiaceae</taxon>
        <taxon>Pseudonocardia</taxon>
    </lineage>
</organism>
<evidence type="ECO:0000313" key="3">
    <source>
        <dbReference type="Proteomes" id="UP000515728"/>
    </source>
</evidence>
<feature type="transmembrane region" description="Helical" evidence="1">
    <location>
        <begin position="92"/>
        <end position="111"/>
    </location>
</feature>
<dbReference type="EMBL" id="CP060131">
    <property type="protein sequence ID" value="QNG55471.1"/>
    <property type="molecule type" value="Genomic_DNA"/>
</dbReference>
<evidence type="ECO:0000256" key="1">
    <source>
        <dbReference type="SAM" id="Phobius"/>
    </source>
</evidence>
<dbReference type="KEGG" id="ppel:H6H00_08790"/>
<proteinExistence type="predicted"/>
<dbReference type="Proteomes" id="UP000515728">
    <property type="component" value="Chromosome"/>
</dbReference>
<keyword evidence="1" id="KW-0812">Transmembrane</keyword>
<feature type="transmembrane region" description="Helical" evidence="1">
    <location>
        <begin position="66"/>
        <end position="86"/>
    </location>
</feature>
<evidence type="ECO:0000313" key="2">
    <source>
        <dbReference type="EMBL" id="QNG55471.1"/>
    </source>
</evidence>
<dbReference type="Pfam" id="PF13630">
    <property type="entry name" value="SdpI"/>
    <property type="match status" value="1"/>
</dbReference>
<dbReference type="InterPro" id="IPR025962">
    <property type="entry name" value="SdpI/YhfL"/>
</dbReference>
<feature type="transmembrane region" description="Helical" evidence="1">
    <location>
        <begin position="15"/>
        <end position="36"/>
    </location>
</feature>
<keyword evidence="1" id="KW-0472">Membrane</keyword>
<reference evidence="2 3" key="1">
    <citation type="submission" date="2020-08" db="EMBL/GenBank/DDBJ databases">
        <authorList>
            <person name="Mo P."/>
        </authorList>
    </citation>
    <scope>NUCLEOTIDE SEQUENCE [LARGE SCALE GENOMIC DNA]</scope>
    <source>
        <strain evidence="2 3">CGMCC 4.1532</strain>
    </source>
</reference>
<accession>A0A7G7MRR0</accession>
<keyword evidence="1" id="KW-1133">Transmembrane helix</keyword>
<gene>
    <name evidence="2" type="ORF">H6H00_08790</name>
</gene>
<sequence>MGLTYAGPVPLVPRLIIAALLVLAGLALLAVAVLGARGRLRRNRWIGVRTTETLASEAAFALANRVAAAPVGAAGAVALVGGAVLAAGPVGAVSVVVLAVAVVGTLVLGAFGGMVGQRAAATVPVEPEPVACGGVCAGCDLVAGCRPTSPTSPDLP</sequence>
<keyword evidence="3" id="KW-1185">Reference proteome</keyword>
<name>A0A7G7MRR0_9PSEU</name>